<accession>A0A9X3CHG2</accession>
<comment type="caution">
    <text evidence="1">The sequence shown here is derived from an EMBL/GenBank/DDBJ whole genome shotgun (WGS) entry which is preliminary data.</text>
</comment>
<dbReference type="EMBL" id="JAKRRX010000144">
    <property type="protein sequence ID" value="MCW8335811.1"/>
    <property type="molecule type" value="Genomic_DNA"/>
</dbReference>
<dbReference type="Proteomes" id="UP001155586">
    <property type="component" value="Unassembled WGS sequence"/>
</dbReference>
<sequence>MEHQEAQCVEFDYTSFLGASCSKKWTFLEAMSTFAPIFSLMWRDNIKELSTPQDRLWEAALKSLSASRSDESNLVTLCELAKYEGISQLKLVMPYTLDSDQIEMIKSKSSVQISPTSHEEFLIELNLH</sequence>
<evidence type="ECO:0000313" key="1">
    <source>
        <dbReference type="EMBL" id="MCW8335811.1"/>
    </source>
</evidence>
<dbReference type="AlphaFoldDB" id="A0A9X3CHG2"/>
<name>A0A9X3CHG2_9VIBR</name>
<proteinExistence type="predicted"/>
<organism evidence="1 2">
    <name type="scientific">Vibrio paucivorans</name>
    <dbReference type="NCBI Taxonomy" id="2829489"/>
    <lineage>
        <taxon>Bacteria</taxon>
        <taxon>Pseudomonadati</taxon>
        <taxon>Pseudomonadota</taxon>
        <taxon>Gammaproteobacteria</taxon>
        <taxon>Vibrionales</taxon>
        <taxon>Vibrionaceae</taxon>
        <taxon>Vibrio</taxon>
    </lineage>
</organism>
<keyword evidence="2" id="KW-1185">Reference proteome</keyword>
<reference evidence="1" key="1">
    <citation type="submission" date="2022-02" db="EMBL/GenBank/DDBJ databases">
        <title>Vibrio sp. nov., a new bacterium isolated from Bohai sea, China.</title>
        <authorList>
            <person name="Yuan Y."/>
        </authorList>
    </citation>
    <scope>NUCLEOTIDE SEQUENCE</scope>
    <source>
        <strain evidence="1">DBSS07</strain>
    </source>
</reference>
<protein>
    <submittedName>
        <fullName evidence="1">Transporter</fullName>
    </submittedName>
</protein>
<gene>
    <name evidence="1" type="ORF">MD483_18530</name>
</gene>
<evidence type="ECO:0000313" key="2">
    <source>
        <dbReference type="Proteomes" id="UP001155586"/>
    </source>
</evidence>
<dbReference type="RefSeq" id="WP_252030451.1">
    <property type="nucleotide sequence ID" value="NZ_JAKRRX010000144.1"/>
</dbReference>